<accession>A0A9W5TWF0</accession>
<dbReference type="InterPro" id="IPR011711">
    <property type="entry name" value="GntR_C"/>
</dbReference>
<dbReference type="EMBL" id="BMJD01000009">
    <property type="protein sequence ID" value="GGB38961.1"/>
    <property type="molecule type" value="Genomic_DNA"/>
</dbReference>
<dbReference type="SUPFAM" id="SSF46785">
    <property type="entry name" value="Winged helix' DNA-binding domain"/>
    <property type="match status" value="1"/>
</dbReference>
<dbReference type="Gene3D" id="1.20.120.530">
    <property type="entry name" value="GntR ligand-binding domain-like"/>
    <property type="match status" value="1"/>
</dbReference>
<dbReference type="SMART" id="SM00345">
    <property type="entry name" value="HTH_GNTR"/>
    <property type="match status" value="1"/>
</dbReference>
<keyword evidence="2" id="KW-0238">DNA-binding</keyword>
<dbReference type="CDD" id="cd07377">
    <property type="entry name" value="WHTH_GntR"/>
    <property type="match status" value="1"/>
</dbReference>
<dbReference type="SMART" id="SM00895">
    <property type="entry name" value="FCD"/>
    <property type="match status" value="1"/>
</dbReference>
<dbReference type="PANTHER" id="PTHR43537">
    <property type="entry name" value="TRANSCRIPTIONAL REGULATOR, GNTR FAMILY"/>
    <property type="match status" value="1"/>
</dbReference>
<organism evidence="5 6">
    <name type="scientific">Lentibacillus populi</name>
    <dbReference type="NCBI Taxonomy" id="1827502"/>
    <lineage>
        <taxon>Bacteria</taxon>
        <taxon>Bacillati</taxon>
        <taxon>Bacillota</taxon>
        <taxon>Bacilli</taxon>
        <taxon>Bacillales</taxon>
        <taxon>Bacillaceae</taxon>
        <taxon>Lentibacillus</taxon>
    </lineage>
</organism>
<dbReference type="GO" id="GO:0003700">
    <property type="term" value="F:DNA-binding transcription factor activity"/>
    <property type="evidence" value="ECO:0007669"/>
    <property type="project" value="InterPro"/>
</dbReference>
<dbReference type="InterPro" id="IPR000524">
    <property type="entry name" value="Tscrpt_reg_HTH_GntR"/>
</dbReference>
<evidence type="ECO:0000256" key="2">
    <source>
        <dbReference type="ARBA" id="ARBA00023125"/>
    </source>
</evidence>
<reference evidence="5" key="1">
    <citation type="journal article" date="2014" name="Int. J. Syst. Evol. Microbiol.">
        <title>Complete genome sequence of Corynebacterium casei LMG S-19264T (=DSM 44701T), isolated from a smear-ripened cheese.</title>
        <authorList>
            <consortium name="US DOE Joint Genome Institute (JGI-PGF)"/>
            <person name="Walter F."/>
            <person name="Albersmeier A."/>
            <person name="Kalinowski J."/>
            <person name="Ruckert C."/>
        </authorList>
    </citation>
    <scope>NUCLEOTIDE SEQUENCE</scope>
    <source>
        <strain evidence="5">CGMCC 1.15454</strain>
    </source>
</reference>
<dbReference type="PRINTS" id="PR00035">
    <property type="entry name" value="HTHGNTR"/>
</dbReference>
<evidence type="ECO:0000256" key="3">
    <source>
        <dbReference type="ARBA" id="ARBA00023163"/>
    </source>
</evidence>
<dbReference type="InterPro" id="IPR008920">
    <property type="entry name" value="TF_FadR/GntR_C"/>
</dbReference>
<proteinExistence type="predicted"/>
<sequence>MRGDIKLKSIKKNTLSELVMDEIINLLISGQIKVGDKLPPELELMERLSVSRQVLREALSSLETIGILKRKTRGGTYVTNKIGSRPFRIMLASSAANIETLIETRMSQELGFVTLAAESIADKELEGLKYTIDSMKNQLGHYDELDKEFHRIITSSASNNVTAGIIEPLMNFFYETYYTISEKDRNIELTIEQHTAIYEALKNHDPFEAHKAMYLHLDNVRRRMKLARTKQRNVTNEEVNLNE</sequence>
<dbReference type="InterPro" id="IPR036390">
    <property type="entry name" value="WH_DNA-bd_sf"/>
</dbReference>
<evidence type="ECO:0000259" key="4">
    <source>
        <dbReference type="PROSITE" id="PS50949"/>
    </source>
</evidence>
<name>A0A9W5TWF0_9BACI</name>
<dbReference type="Gene3D" id="1.10.10.10">
    <property type="entry name" value="Winged helix-like DNA-binding domain superfamily/Winged helix DNA-binding domain"/>
    <property type="match status" value="1"/>
</dbReference>
<dbReference type="GO" id="GO:0003677">
    <property type="term" value="F:DNA binding"/>
    <property type="evidence" value="ECO:0007669"/>
    <property type="project" value="UniProtKB-KW"/>
</dbReference>
<dbReference type="PANTHER" id="PTHR43537:SF43">
    <property type="entry name" value="GNTR-FAMILY TRANSCRIPTIONAL REGULATOR"/>
    <property type="match status" value="1"/>
</dbReference>
<keyword evidence="6" id="KW-1185">Reference proteome</keyword>
<evidence type="ECO:0000313" key="6">
    <source>
        <dbReference type="Proteomes" id="UP000621492"/>
    </source>
</evidence>
<feature type="domain" description="HTH gntR-type" evidence="4">
    <location>
        <begin position="13"/>
        <end position="81"/>
    </location>
</feature>
<comment type="caution">
    <text evidence="5">The sequence shown here is derived from an EMBL/GenBank/DDBJ whole genome shotgun (WGS) entry which is preliminary data.</text>
</comment>
<reference evidence="5" key="2">
    <citation type="submission" date="2020-09" db="EMBL/GenBank/DDBJ databases">
        <authorList>
            <person name="Sun Q."/>
            <person name="Zhou Y."/>
        </authorList>
    </citation>
    <scope>NUCLEOTIDE SEQUENCE</scope>
    <source>
        <strain evidence="5">CGMCC 1.15454</strain>
    </source>
</reference>
<dbReference type="Proteomes" id="UP000621492">
    <property type="component" value="Unassembled WGS sequence"/>
</dbReference>
<evidence type="ECO:0000313" key="5">
    <source>
        <dbReference type="EMBL" id="GGB38961.1"/>
    </source>
</evidence>
<dbReference type="RefSeq" id="WP_188724893.1">
    <property type="nucleotide sequence ID" value="NZ_BMJD01000009.1"/>
</dbReference>
<protein>
    <submittedName>
        <fullName evidence="5">HTH-type transcriptional regulator YcbG</fullName>
    </submittedName>
</protein>
<dbReference type="Pfam" id="PF00392">
    <property type="entry name" value="GntR"/>
    <property type="match status" value="1"/>
</dbReference>
<gene>
    <name evidence="5" type="primary">ycbG</name>
    <name evidence="5" type="ORF">GCM10011409_15610</name>
</gene>
<dbReference type="InterPro" id="IPR036388">
    <property type="entry name" value="WH-like_DNA-bd_sf"/>
</dbReference>
<dbReference type="SUPFAM" id="SSF48008">
    <property type="entry name" value="GntR ligand-binding domain-like"/>
    <property type="match status" value="1"/>
</dbReference>
<dbReference type="PROSITE" id="PS50949">
    <property type="entry name" value="HTH_GNTR"/>
    <property type="match status" value="1"/>
</dbReference>
<keyword evidence="1" id="KW-0805">Transcription regulation</keyword>
<dbReference type="Pfam" id="PF07729">
    <property type="entry name" value="FCD"/>
    <property type="match status" value="1"/>
</dbReference>
<keyword evidence="3" id="KW-0804">Transcription</keyword>
<evidence type="ECO:0000256" key="1">
    <source>
        <dbReference type="ARBA" id="ARBA00023015"/>
    </source>
</evidence>
<dbReference type="AlphaFoldDB" id="A0A9W5TWF0"/>